<name>A0A7D4UAE8_9MICO</name>
<reference evidence="2 3" key="1">
    <citation type="submission" date="2020-05" db="EMBL/GenBank/DDBJ databases">
        <title>Aquirufa sp. strain 15G-AUS-rot a new Aquirufa species.</title>
        <authorList>
            <person name="Pitt A."/>
            <person name="Hahn M.W."/>
        </authorList>
    </citation>
    <scope>NUCLEOTIDE SEQUENCE [LARGE SCALE GENOMIC DNA]</scope>
    <source>
        <strain evidence="2 3">15G-AUS-rot</strain>
    </source>
</reference>
<evidence type="ECO:0000313" key="3">
    <source>
        <dbReference type="Proteomes" id="UP000501003"/>
    </source>
</evidence>
<feature type="compositionally biased region" description="Low complexity" evidence="1">
    <location>
        <begin position="56"/>
        <end position="72"/>
    </location>
</feature>
<protein>
    <submittedName>
        <fullName evidence="2">Uncharacterized protein</fullName>
    </submittedName>
</protein>
<dbReference type="Proteomes" id="UP000501003">
    <property type="component" value="Chromosome"/>
</dbReference>
<dbReference type="RefSeq" id="WP_173493174.1">
    <property type="nucleotide sequence ID" value="NZ_CP054056.1"/>
</dbReference>
<dbReference type="AlphaFoldDB" id="A0A7D4UAE8"/>
<sequence>MPRFVSVFALSLATLTLGGCSVFYPNWGATALPEPTETISISESATAEPTEEQTSEPEPTQSEEPTPTETPTVSRVETKVEIIMAVPEPDYGVLTVIAQLPKLSESGGKCIFKFIGGDVEKSLEVKAEPSSDYTQCFPIEFPLSELPKGNGVVTVSYESEGHFGTSSPVSVVIG</sequence>
<keyword evidence="3" id="KW-1185">Reference proteome</keyword>
<accession>A0A7D4UAE8</accession>
<organism evidence="2 3">
    <name type="scientific">Aquiluna borgnonia</name>
    <dbReference type="NCBI Taxonomy" id="2499157"/>
    <lineage>
        <taxon>Bacteria</taxon>
        <taxon>Bacillati</taxon>
        <taxon>Actinomycetota</taxon>
        <taxon>Actinomycetes</taxon>
        <taxon>Micrococcales</taxon>
        <taxon>Microbacteriaceae</taxon>
        <taxon>Luna cluster</taxon>
        <taxon>Luna-1 subcluster</taxon>
        <taxon>Aquiluna</taxon>
    </lineage>
</organism>
<dbReference type="EMBL" id="CP054056">
    <property type="protein sequence ID" value="QKJ24877.1"/>
    <property type="molecule type" value="Genomic_DNA"/>
</dbReference>
<evidence type="ECO:0000313" key="2">
    <source>
        <dbReference type="EMBL" id="QKJ24877.1"/>
    </source>
</evidence>
<feature type="region of interest" description="Disordered" evidence="1">
    <location>
        <begin position="42"/>
        <end position="75"/>
    </location>
</feature>
<proteinExistence type="predicted"/>
<evidence type="ECO:0000256" key="1">
    <source>
        <dbReference type="SAM" id="MobiDB-lite"/>
    </source>
</evidence>
<dbReference type="KEGG" id="aqg:HRU87_01325"/>
<gene>
    <name evidence="2" type="ORF">HRU87_01325</name>
</gene>
<dbReference type="PROSITE" id="PS51257">
    <property type="entry name" value="PROKAR_LIPOPROTEIN"/>
    <property type="match status" value="1"/>
</dbReference>